<reference evidence="3 4" key="1">
    <citation type="submission" date="2018-10" db="EMBL/GenBank/DDBJ databases">
        <title>Sequencing the genomes of 1000 actinobacteria strains.</title>
        <authorList>
            <person name="Klenk H.-P."/>
        </authorList>
    </citation>
    <scope>NUCLEOTIDE SEQUENCE [LARGE SCALE GENOMIC DNA]</scope>
    <source>
        <strain evidence="3 4">DSM 43911</strain>
    </source>
</reference>
<dbReference type="Proteomes" id="UP000272729">
    <property type="component" value="Unassembled WGS sequence"/>
</dbReference>
<sequence length="121" mass="12953">MAVEGATTLTGMGSSRAADFPDERPNGLGDEQRPLDDELIGLDPDDPETRAFAEHLGRMRQETPAFTVEGYLAGVENFADSANRAGGLRRLSAVVVVLLILLGVAVSVWFGLGEILSTFFE</sequence>
<evidence type="ECO:0000256" key="2">
    <source>
        <dbReference type="SAM" id="Phobius"/>
    </source>
</evidence>
<feature type="region of interest" description="Disordered" evidence="1">
    <location>
        <begin position="1"/>
        <end position="46"/>
    </location>
</feature>
<feature type="transmembrane region" description="Helical" evidence="2">
    <location>
        <begin position="91"/>
        <end position="112"/>
    </location>
</feature>
<organism evidence="3 4">
    <name type="scientific">Saccharothrix variisporea</name>
    <dbReference type="NCBI Taxonomy" id="543527"/>
    <lineage>
        <taxon>Bacteria</taxon>
        <taxon>Bacillati</taxon>
        <taxon>Actinomycetota</taxon>
        <taxon>Actinomycetes</taxon>
        <taxon>Pseudonocardiales</taxon>
        <taxon>Pseudonocardiaceae</taxon>
        <taxon>Saccharothrix</taxon>
    </lineage>
</organism>
<proteinExistence type="predicted"/>
<dbReference type="AlphaFoldDB" id="A0A495X8B8"/>
<evidence type="ECO:0000313" key="4">
    <source>
        <dbReference type="Proteomes" id="UP000272729"/>
    </source>
</evidence>
<accession>A0A495X8B8</accession>
<protein>
    <submittedName>
        <fullName evidence="3">Uncharacterized protein</fullName>
    </submittedName>
</protein>
<keyword evidence="2" id="KW-0812">Transmembrane</keyword>
<evidence type="ECO:0000256" key="1">
    <source>
        <dbReference type="SAM" id="MobiDB-lite"/>
    </source>
</evidence>
<feature type="compositionally biased region" description="Basic and acidic residues" evidence="1">
    <location>
        <begin position="19"/>
        <end position="36"/>
    </location>
</feature>
<keyword evidence="4" id="KW-1185">Reference proteome</keyword>
<keyword evidence="2" id="KW-1133">Transmembrane helix</keyword>
<comment type="caution">
    <text evidence="3">The sequence shown here is derived from an EMBL/GenBank/DDBJ whole genome shotgun (WGS) entry which is preliminary data.</text>
</comment>
<keyword evidence="2" id="KW-0472">Membrane</keyword>
<evidence type="ECO:0000313" key="3">
    <source>
        <dbReference type="EMBL" id="RKT69616.1"/>
    </source>
</evidence>
<dbReference type="EMBL" id="RBXR01000001">
    <property type="protein sequence ID" value="RKT69616.1"/>
    <property type="molecule type" value="Genomic_DNA"/>
</dbReference>
<feature type="compositionally biased region" description="Acidic residues" evidence="1">
    <location>
        <begin position="37"/>
        <end position="46"/>
    </location>
</feature>
<name>A0A495X8B8_9PSEU</name>
<gene>
    <name evidence="3" type="ORF">DFJ66_2850</name>
</gene>